<dbReference type="RefSeq" id="XP_009526737.1">
    <property type="nucleotide sequence ID" value="XM_009528442.1"/>
</dbReference>
<evidence type="ECO:0008006" key="7">
    <source>
        <dbReference type="Google" id="ProtNLM"/>
    </source>
</evidence>
<accession>G4ZI36</accession>
<dbReference type="Pfam" id="PF13193">
    <property type="entry name" value="AMP-binding_C"/>
    <property type="match status" value="1"/>
</dbReference>
<dbReference type="PROSITE" id="PS00455">
    <property type="entry name" value="AMP_BINDING"/>
    <property type="match status" value="1"/>
</dbReference>
<dbReference type="CDD" id="cd05911">
    <property type="entry name" value="Firefly_Luc_like"/>
    <property type="match status" value="1"/>
</dbReference>
<dbReference type="Gene3D" id="3.30.300.30">
    <property type="match status" value="1"/>
</dbReference>
<dbReference type="STRING" id="1094619.G4ZI36"/>
<protein>
    <recommendedName>
        <fullName evidence="7">4-coumarate-CoA ligase</fullName>
    </recommendedName>
</protein>
<sequence length="535" mass="58271">MTIIFKSPYPDVHIAEDAAIWNKLEEHALENGDKAAFVCGMSERSLSFAEVFKMAQFLVAGLLASGIKKGDVVILHSFNCLEYPVVFLALNRLGAVCSPSSPLFNSDELADQIRSAKASAVISHVAFAEVAVQAATLTSVSLKRVFTLGHPKGTSGLQTIEALMALTLPLPPLPAINPGDVVLLPFSSGTTGRPKGVELTARAMYACGARVAALERDTDYMLAVLPFFHVAAIMIFHVTIFKKMTTIVLPRFEPGSFLRTIEKYQLDTVNVVPPIIQFLAKHPLVDKYDLSAINRLGSGAAPLGDELVDAIHSRFGVPVLQSYGMTELAGTATHSSETVFRNGASGKLLPNTELRVRCLDTGVDLGANQRGELLIRSPGVMKRYPDATREIFTQDGFICTGDVGYIDQDGYIFIVDRIKELIKYKGHQVAPAEIEDVVNSHPQVADSCCIRGLDLATGDEIPKAFVVLKFNGDEPLTAEALMEYVASKVAGYKRVREVEFIDAIPKSLSGKILRRQLQLQQDEKIEAARSLRSRL</sequence>
<dbReference type="InterPro" id="IPR045851">
    <property type="entry name" value="AMP-bd_C_sf"/>
</dbReference>
<dbReference type="PANTHER" id="PTHR24096">
    <property type="entry name" value="LONG-CHAIN-FATTY-ACID--COA LIGASE"/>
    <property type="match status" value="1"/>
</dbReference>
<gene>
    <name evidence="5" type="ORF">PHYSODRAFT_560219</name>
</gene>
<dbReference type="InterPro" id="IPR042099">
    <property type="entry name" value="ANL_N_sf"/>
</dbReference>
<keyword evidence="6" id="KW-1185">Reference proteome</keyword>
<feature type="domain" description="AMP-dependent synthetase/ligase" evidence="3">
    <location>
        <begin position="24"/>
        <end position="384"/>
    </location>
</feature>
<dbReference type="AlphaFoldDB" id="G4ZI36"/>
<dbReference type="Proteomes" id="UP000002640">
    <property type="component" value="Unassembled WGS sequence"/>
</dbReference>
<dbReference type="Pfam" id="PF00501">
    <property type="entry name" value="AMP-binding"/>
    <property type="match status" value="1"/>
</dbReference>
<dbReference type="GO" id="GO:0016405">
    <property type="term" value="F:CoA-ligase activity"/>
    <property type="evidence" value="ECO:0007669"/>
    <property type="project" value="TreeGrafter"/>
</dbReference>
<evidence type="ECO:0000313" key="5">
    <source>
        <dbReference type="EMBL" id="EGZ17679.1"/>
    </source>
</evidence>
<dbReference type="InterPro" id="IPR000873">
    <property type="entry name" value="AMP-dep_synth/lig_dom"/>
</dbReference>
<dbReference type="KEGG" id="psoj:PHYSODRAFT_560219"/>
<dbReference type="Gene3D" id="3.40.50.12780">
    <property type="entry name" value="N-terminal domain of ligase-like"/>
    <property type="match status" value="1"/>
</dbReference>
<keyword evidence="2" id="KW-0436">Ligase</keyword>
<dbReference type="PANTHER" id="PTHR24096:SF149">
    <property type="entry name" value="AMP-BINDING DOMAIN-CONTAINING PROTEIN-RELATED"/>
    <property type="match status" value="1"/>
</dbReference>
<name>G4ZI36_PHYSP</name>
<dbReference type="SUPFAM" id="SSF56801">
    <property type="entry name" value="Acetyl-CoA synthetase-like"/>
    <property type="match status" value="1"/>
</dbReference>
<evidence type="ECO:0000259" key="4">
    <source>
        <dbReference type="Pfam" id="PF13193"/>
    </source>
</evidence>
<evidence type="ECO:0000256" key="1">
    <source>
        <dbReference type="ARBA" id="ARBA00006432"/>
    </source>
</evidence>
<evidence type="ECO:0000259" key="3">
    <source>
        <dbReference type="Pfam" id="PF00501"/>
    </source>
</evidence>
<evidence type="ECO:0000313" key="6">
    <source>
        <dbReference type="Proteomes" id="UP000002640"/>
    </source>
</evidence>
<dbReference type="OMA" id="RVAAYKY"/>
<dbReference type="EMBL" id="JH159154">
    <property type="protein sequence ID" value="EGZ17679.1"/>
    <property type="molecule type" value="Genomic_DNA"/>
</dbReference>
<organism evidence="5 6">
    <name type="scientific">Phytophthora sojae (strain P6497)</name>
    <name type="common">Soybean stem and root rot agent</name>
    <name type="synonym">Phytophthora megasperma f. sp. glycines</name>
    <dbReference type="NCBI Taxonomy" id="1094619"/>
    <lineage>
        <taxon>Eukaryota</taxon>
        <taxon>Sar</taxon>
        <taxon>Stramenopiles</taxon>
        <taxon>Oomycota</taxon>
        <taxon>Peronosporomycetes</taxon>
        <taxon>Peronosporales</taxon>
        <taxon>Peronosporaceae</taxon>
        <taxon>Phytophthora</taxon>
    </lineage>
</organism>
<dbReference type="SMR" id="G4ZI36"/>
<feature type="domain" description="AMP-binding enzyme C-terminal" evidence="4">
    <location>
        <begin position="433"/>
        <end position="511"/>
    </location>
</feature>
<dbReference type="GeneID" id="20663470"/>
<dbReference type="InterPro" id="IPR025110">
    <property type="entry name" value="AMP-bd_C"/>
</dbReference>
<dbReference type="InterPro" id="IPR020845">
    <property type="entry name" value="AMP-binding_CS"/>
</dbReference>
<proteinExistence type="inferred from homology"/>
<dbReference type="InParanoid" id="G4ZI36"/>
<evidence type="ECO:0000256" key="2">
    <source>
        <dbReference type="ARBA" id="ARBA00022598"/>
    </source>
</evidence>
<comment type="similarity">
    <text evidence="1">Belongs to the ATP-dependent AMP-binding enzyme family.</text>
</comment>
<reference evidence="5 6" key="1">
    <citation type="journal article" date="2006" name="Science">
        <title>Phytophthora genome sequences uncover evolutionary origins and mechanisms of pathogenesis.</title>
        <authorList>
            <person name="Tyler B.M."/>
            <person name="Tripathy S."/>
            <person name="Zhang X."/>
            <person name="Dehal P."/>
            <person name="Jiang R.H."/>
            <person name="Aerts A."/>
            <person name="Arredondo F.D."/>
            <person name="Baxter L."/>
            <person name="Bensasson D."/>
            <person name="Beynon J.L."/>
            <person name="Chapman J."/>
            <person name="Damasceno C.M."/>
            <person name="Dorrance A.E."/>
            <person name="Dou D."/>
            <person name="Dickerman A.W."/>
            <person name="Dubchak I.L."/>
            <person name="Garbelotto M."/>
            <person name="Gijzen M."/>
            <person name="Gordon S.G."/>
            <person name="Govers F."/>
            <person name="Grunwald N.J."/>
            <person name="Huang W."/>
            <person name="Ivors K.L."/>
            <person name="Jones R.W."/>
            <person name="Kamoun S."/>
            <person name="Krampis K."/>
            <person name="Lamour K.H."/>
            <person name="Lee M.K."/>
            <person name="McDonald W.H."/>
            <person name="Medina M."/>
            <person name="Meijer H.J."/>
            <person name="Nordberg E.K."/>
            <person name="Maclean D.J."/>
            <person name="Ospina-Giraldo M.D."/>
            <person name="Morris P.F."/>
            <person name="Phuntumart V."/>
            <person name="Putnam N.H."/>
            <person name="Rash S."/>
            <person name="Rose J.K."/>
            <person name="Sakihama Y."/>
            <person name="Salamov A.A."/>
            <person name="Savidor A."/>
            <person name="Scheuring C.F."/>
            <person name="Smith B.M."/>
            <person name="Sobral B.W."/>
            <person name="Terry A."/>
            <person name="Torto-Alalibo T.A."/>
            <person name="Win J."/>
            <person name="Xu Z."/>
            <person name="Zhang H."/>
            <person name="Grigoriev I.V."/>
            <person name="Rokhsar D.S."/>
            <person name="Boore J.L."/>
        </authorList>
    </citation>
    <scope>NUCLEOTIDE SEQUENCE [LARGE SCALE GENOMIC DNA]</scope>
    <source>
        <strain evidence="5 6">P6497</strain>
    </source>
</reference>